<dbReference type="GO" id="GO:0034599">
    <property type="term" value="P:cellular response to oxidative stress"/>
    <property type="evidence" value="ECO:0007669"/>
    <property type="project" value="TreeGrafter"/>
</dbReference>
<dbReference type="PANTHER" id="PTHR42801:SF4">
    <property type="entry name" value="AHPC_TSA FAMILY PROTEIN"/>
    <property type="match status" value="1"/>
</dbReference>
<evidence type="ECO:0000313" key="8">
    <source>
        <dbReference type="EMBL" id="VIP02639.1"/>
    </source>
</evidence>
<evidence type="ECO:0000256" key="2">
    <source>
        <dbReference type="ARBA" id="ARBA00022862"/>
    </source>
</evidence>
<keyword evidence="5" id="KW-0676">Redox-active center</keyword>
<dbReference type="PANTHER" id="PTHR42801">
    <property type="entry name" value="THIOREDOXIN-DEPENDENT PEROXIDE REDUCTASE"/>
    <property type="match status" value="1"/>
</dbReference>
<evidence type="ECO:0000313" key="9">
    <source>
        <dbReference type="Proteomes" id="UP000464378"/>
    </source>
</evidence>
<dbReference type="InParanoid" id="A0A6C2YN55"/>
<evidence type="ECO:0000256" key="4">
    <source>
        <dbReference type="ARBA" id="ARBA00023157"/>
    </source>
</evidence>
<keyword evidence="1" id="KW-0575">Peroxidase</keyword>
<evidence type="ECO:0000256" key="6">
    <source>
        <dbReference type="SAM" id="SignalP"/>
    </source>
</evidence>
<dbReference type="Proteomes" id="UP000464378">
    <property type="component" value="Chromosome"/>
</dbReference>
<dbReference type="GO" id="GO:0045454">
    <property type="term" value="P:cell redox homeostasis"/>
    <property type="evidence" value="ECO:0007669"/>
    <property type="project" value="TreeGrafter"/>
</dbReference>
<dbReference type="Gene3D" id="3.40.30.10">
    <property type="entry name" value="Glutaredoxin"/>
    <property type="match status" value="1"/>
</dbReference>
<accession>A0A6C2YN55</accession>
<dbReference type="GO" id="GO:0008379">
    <property type="term" value="F:thioredoxin peroxidase activity"/>
    <property type="evidence" value="ECO:0007669"/>
    <property type="project" value="TreeGrafter"/>
</dbReference>
<name>A0A6C2YN55_9BACT</name>
<organism evidence="8">
    <name type="scientific">Tuwongella immobilis</name>
    <dbReference type="NCBI Taxonomy" id="692036"/>
    <lineage>
        <taxon>Bacteria</taxon>
        <taxon>Pseudomonadati</taxon>
        <taxon>Planctomycetota</taxon>
        <taxon>Planctomycetia</taxon>
        <taxon>Gemmatales</taxon>
        <taxon>Gemmataceae</taxon>
        <taxon>Tuwongella</taxon>
    </lineage>
</organism>
<sequence length="187" mass="20296">MRMMTGWIWAVLSAGLVASGCDAAPPKPPKVGEKAADFELSAIDGDTVQLSKLTKTAPVVVVVMRGFPGYQCPICSQQFGQFVNKAEEFGKAGVQVVFVYPGPSAELMERAKAFVKGQDYPDHFNLVIDPDYAFTQSYGLRWNARNETAYPSTFVVDRSGKVVYAKVSTTHGGRAGVQEVLKALPKE</sequence>
<keyword evidence="6" id="KW-0732">Signal</keyword>
<dbReference type="InterPro" id="IPR036249">
    <property type="entry name" value="Thioredoxin-like_sf"/>
</dbReference>
<keyword evidence="2" id="KW-0049">Antioxidant</keyword>
<dbReference type="PROSITE" id="PS51352">
    <property type="entry name" value="THIOREDOXIN_2"/>
    <property type="match status" value="1"/>
</dbReference>
<evidence type="ECO:0000256" key="5">
    <source>
        <dbReference type="ARBA" id="ARBA00023284"/>
    </source>
</evidence>
<dbReference type="EMBL" id="LR593887">
    <property type="protein sequence ID" value="VTS02005.1"/>
    <property type="molecule type" value="Genomic_DNA"/>
</dbReference>
<evidence type="ECO:0000259" key="7">
    <source>
        <dbReference type="PROSITE" id="PS51352"/>
    </source>
</evidence>
<dbReference type="Pfam" id="PF08534">
    <property type="entry name" value="Redoxin"/>
    <property type="match status" value="1"/>
</dbReference>
<keyword evidence="4" id="KW-1015">Disulfide bond</keyword>
<dbReference type="InterPro" id="IPR013766">
    <property type="entry name" value="Thioredoxin_domain"/>
</dbReference>
<keyword evidence="9" id="KW-1185">Reference proteome</keyword>
<keyword evidence="3" id="KW-0560">Oxidoreductase</keyword>
<dbReference type="AlphaFoldDB" id="A0A6C2YN55"/>
<gene>
    <name evidence="8" type="ORF">GMBLW1_13210</name>
</gene>
<feature type="chain" id="PRO_5033534853" description="Thioredoxin domain-containing protein" evidence="6">
    <location>
        <begin position="24"/>
        <end position="187"/>
    </location>
</feature>
<feature type="domain" description="Thioredoxin" evidence="7">
    <location>
        <begin position="29"/>
        <end position="187"/>
    </location>
</feature>
<dbReference type="KEGG" id="tim:GMBLW1_13210"/>
<protein>
    <recommendedName>
        <fullName evidence="7">Thioredoxin domain-containing protein</fullName>
    </recommendedName>
</protein>
<dbReference type="SUPFAM" id="SSF52833">
    <property type="entry name" value="Thioredoxin-like"/>
    <property type="match status" value="1"/>
</dbReference>
<dbReference type="InterPro" id="IPR013740">
    <property type="entry name" value="Redoxin"/>
</dbReference>
<evidence type="ECO:0000256" key="1">
    <source>
        <dbReference type="ARBA" id="ARBA00022559"/>
    </source>
</evidence>
<evidence type="ECO:0000256" key="3">
    <source>
        <dbReference type="ARBA" id="ARBA00023002"/>
    </source>
</evidence>
<dbReference type="PROSITE" id="PS51257">
    <property type="entry name" value="PROKAR_LIPOPROTEIN"/>
    <property type="match status" value="1"/>
</dbReference>
<proteinExistence type="predicted"/>
<feature type="signal peptide" evidence="6">
    <location>
        <begin position="1"/>
        <end position="23"/>
    </location>
</feature>
<reference evidence="8" key="1">
    <citation type="submission" date="2019-04" db="EMBL/GenBank/DDBJ databases">
        <authorList>
            <consortium name="Science for Life Laboratories"/>
        </authorList>
    </citation>
    <scope>NUCLEOTIDE SEQUENCE</scope>
    <source>
        <strain evidence="8">MBLW1</strain>
    </source>
</reference>
<dbReference type="EMBL" id="LR586016">
    <property type="protein sequence ID" value="VIP02639.1"/>
    <property type="molecule type" value="Genomic_DNA"/>
</dbReference>
<dbReference type="InterPro" id="IPR050924">
    <property type="entry name" value="Peroxiredoxin_BCP/PrxQ"/>
</dbReference>
<dbReference type="GO" id="GO:0005737">
    <property type="term" value="C:cytoplasm"/>
    <property type="evidence" value="ECO:0007669"/>
    <property type="project" value="TreeGrafter"/>
</dbReference>